<feature type="domain" description="ATP adenylyltransferase C-terminal" evidence="1">
    <location>
        <begin position="203"/>
        <end position="322"/>
    </location>
</feature>
<feature type="domain" description="Ap4A phosphorylase 1/2 N-terminal" evidence="2">
    <location>
        <begin position="4"/>
        <end position="177"/>
    </location>
</feature>
<evidence type="ECO:0000259" key="2">
    <source>
        <dbReference type="Pfam" id="PF19327"/>
    </source>
</evidence>
<dbReference type="EMBL" id="JAEVFJ010000002">
    <property type="protein sequence ID" value="KAH8107239.1"/>
    <property type="molecule type" value="Genomic_DNA"/>
</dbReference>
<dbReference type="Proteomes" id="UP000813824">
    <property type="component" value="Unassembled WGS sequence"/>
</dbReference>
<reference evidence="3" key="1">
    <citation type="journal article" date="2021" name="New Phytol.">
        <title>Evolutionary innovations through gain and loss of genes in the ectomycorrhizal Boletales.</title>
        <authorList>
            <person name="Wu G."/>
            <person name="Miyauchi S."/>
            <person name="Morin E."/>
            <person name="Kuo A."/>
            <person name="Drula E."/>
            <person name="Varga T."/>
            <person name="Kohler A."/>
            <person name="Feng B."/>
            <person name="Cao Y."/>
            <person name="Lipzen A."/>
            <person name="Daum C."/>
            <person name="Hundley H."/>
            <person name="Pangilinan J."/>
            <person name="Johnson J."/>
            <person name="Barry K."/>
            <person name="LaButti K."/>
            <person name="Ng V."/>
            <person name="Ahrendt S."/>
            <person name="Min B."/>
            <person name="Choi I.G."/>
            <person name="Park H."/>
            <person name="Plett J.M."/>
            <person name="Magnuson J."/>
            <person name="Spatafora J.W."/>
            <person name="Nagy L.G."/>
            <person name="Henrissat B."/>
            <person name="Grigoriev I.V."/>
            <person name="Yang Z.L."/>
            <person name="Xu J."/>
            <person name="Martin F.M."/>
        </authorList>
    </citation>
    <scope>NUCLEOTIDE SEQUENCE</scope>
    <source>
        <strain evidence="3">KKN 215</strain>
    </source>
</reference>
<dbReference type="Pfam" id="PF09830">
    <property type="entry name" value="ATP_transf"/>
    <property type="match status" value="1"/>
</dbReference>
<dbReference type="AlphaFoldDB" id="A0A8K0UZ56"/>
<dbReference type="Pfam" id="PF19327">
    <property type="entry name" value="Ap4A_phos_N"/>
    <property type="match status" value="1"/>
</dbReference>
<keyword evidence="3" id="KW-0808">Transferase</keyword>
<dbReference type="GO" id="GO:0009117">
    <property type="term" value="P:nucleotide metabolic process"/>
    <property type="evidence" value="ECO:0007669"/>
    <property type="project" value="InterPro"/>
</dbReference>
<organism evidence="3 4">
    <name type="scientific">Cristinia sonorae</name>
    <dbReference type="NCBI Taxonomy" id="1940300"/>
    <lineage>
        <taxon>Eukaryota</taxon>
        <taxon>Fungi</taxon>
        <taxon>Dikarya</taxon>
        <taxon>Basidiomycota</taxon>
        <taxon>Agaricomycotina</taxon>
        <taxon>Agaricomycetes</taxon>
        <taxon>Agaricomycetidae</taxon>
        <taxon>Agaricales</taxon>
        <taxon>Pleurotineae</taxon>
        <taxon>Stephanosporaceae</taxon>
        <taxon>Cristinia</taxon>
    </lineage>
</organism>
<dbReference type="PANTHER" id="PTHR38420">
    <property type="entry name" value="AP-4-A PHOSPHORYLASE II"/>
    <property type="match status" value="1"/>
</dbReference>
<dbReference type="GO" id="GO:0003877">
    <property type="term" value="F:ATP:ADP adenylyltransferase activity"/>
    <property type="evidence" value="ECO:0007669"/>
    <property type="project" value="InterPro"/>
</dbReference>
<dbReference type="GO" id="GO:0005524">
    <property type="term" value="F:ATP binding"/>
    <property type="evidence" value="ECO:0007669"/>
    <property type="project" value="InterPro"/>
</dbReference>
<name>A0A8K0UZ56_9AGAR</name>
<evidence type="ECO:0000259" key="1">
    <source>
        <dbReference type="Pfam" id="PF09830"/>
    </source>
</evidence>
<dbReference type="InterPro" id="IPR019200">
    <property type="entry name" value="ATP_adenylylTrfase_C"/>
</dbReference>
<dbReference type="InterPro" id="IPR036265">
    <property type="entry name" value="HIT-like_sf"/>
</dbReference>
<dbReference type="InterPro" id="IPR045759">
    <property type="entry name" value="Ap4A_phos1/2_N"/>
</dbReference>
<evidence type="ECO:0000313" key="4">
    <source>
        <dbReference type="Proteomes" id="UP000813824"/>
    </source>
</evidence>
<dbReference type="InterPro" id="IPR009163">
    <property type="entry name" value="Ap4A_phos1/2"/>
</dbReference>
<dbReference type="InterPro" id="IPR043171">
    <property type="entry name" value="Ap4A_phos1/2-like"/>
</dbReference>
<comment type="caution">
    <text evidence="3">The sequence shown here is derived from an EMBL/GenBank/DDBJ whole genome shotgun (WGS) entry which is preliminary data.</text>
</comment>
<dbReference type="OrthoDB" id="10267950at2759"/>
<keyword evidence="3" id="KW-0548">Nucleotidyltransferase</keyword>
<evidence type="ECO:0000313" key="3">
    <source>
        <dbReference type="EMBL" id="KAH8107239.1"/>
    </source>
</evidence>
<accession>A0A8K0UZ56</accession>
<proteinExistence type="predicted"/>
<dbReference type="PANTHER" id="PTHR38420:SF1">
    <property type="entry name" value="PUTATIVE (AFU_ORTHOLOGUE AFUA_5G14690)-RELATED"/>
    <property type="match status" value="1"/>
</dbReference>
<sequence length="341" mass="37882">MPATPNAIIKDLPERFQKAKESGDLLFFPSTIHKHVEGGVEYEIRLCPALQHKPNLPTPHFDAAQDQKKAEIQQGKPDPFAPPYVPNLYIGELKDVEEDTDYVVLFNKFSVVPHHILLVTKEFHSQTAPLMSSDLVQAYQLILAARAAGQRFFAFYNCGNLSGASQPHKHLQLIPIEGDGPPIEKLARSVNLEVPNKPFTLNSLPYANHIYRLPSHLGPNSDAEELSHYLMSGFMGLLDLTISSIRHDPTYPTGPPSYNVLLTLEHIHLIPRREEWYVLKETQEKLSVNSLGYAGMLLVKSDSELEAVCKEGVSNILRGTGVGSVHDLQVQGNDGEQDSAL</sequence>
<protein>
    <submittedName>
        <fullName evidence="3">ATP adenylyltransferase-domain-containing protein</fullName>
    </submittedName>
</protein>
<dbReference type="Gene3D" id="3.30.428.70">
    <property type="match status" value="1"/>
</dbReference>
<keyword evidence="4" id="KW-1185">Reference proteome</keyword>
<gene>
    <name evidence="3" type="ORF">BXZ70DRAFT_885484</name>
</gene>
<dbReference type="SUPFAM" id="SSF54197">
    <property type="entry name" value="HIT-like"/>
    <property type="match status" value="1"/>
</dbReference>